<feature type="chain" id="PRO_5047291051" evidence="1">
    <location>
        <begin position="28"/>
        <end position="360"/>
    </location>
</feature>
<keyword evidence="1" id="KW-0732">Signal</keyword>
<dbReference type="RefSeq" id="WP_186982183.1">
    <property type="nucleotide sequence ID" value="NZ_JACOQH010000005.1"/>
</dbReference>
<gene>
    <name evidence="2" type="ORF">H8Z76_07900</name>
</gene>
<feature type="non-terminal residue" evidence="2">
    <location>
        <position position="360"/>
    </location>
</feature>
<dbReference type="EMBL" id="JACOQH010000005">
    <property type="protein sequence ID" value="MBC5753948.1"/>
    <property type="molecule type" value="Genomic_DNA"/>
</dbReference>
<dbReference type="SMART" id="SM00710">
    <property type="entry name" value="PbH1"/>
    <property type="match status" value="6"/>
</dbReference>
<evidence type="ECO:0000313" key="3">
    <source>
        <dbReference type="Proteomes" id="UP000621540"/>
    </source>
</evidence>
<protein>
    <submittedName>
        <fullName evidence="2">Right-handed parallel beta-helix repeat-containing protein</fullName>
    </submittedName>
</protein>
<evidence type="ECO:0000313" key="2">
    <source>
        <dbReference type="EMBL" id="MBC5753948.1"/>
    </source>
</evidence>
<name>A0ABR7IAH1_9FIRM</name>
<proteinExistence type="predicted"/>
<accession>A0ABR7IAH1</accession>
<organism evidence="2 3">
    <name type="scientific">Roseburia yibonii</name>
    <dbReference type="NCBI Taxonomy" id="2763063"/>
    <lineage>
        <taxon>Bacteria</taxon>
        <taxon>Bacillati</taxon>
        <taxon>Bacillota</taxon>
        <taxon>Clostridia</taxon>
        <taxon>Lachnospirales</taxon>
        <taxon>Lachnospiraceae</taxon>
        <taxon>Roseburia</taxon>
    </lineage>
</organism>
<dbReference type="Proteomes" id="UP000621540">
    <property type="component" value="Unassembled WGS sequence"/>
</dbReference>
<reference evidence="2 3" key="1">
    <citation type="submission" date="2020-08" db="EMBL/GenBank/DDBJ databases">
        <title>Genome public.</title>
        <authorList>
            <person name="Liu C."/>
            <person name="Sun Q."/>
        </authorList>
    </citation>
    <scope>NUCLEOTIDE SEQUENCE [LARGE SCALE GENOMIC DNA]</scope>
    <source>
        <strain evidence="2 3">BX0805</strain>
    </source>
</reference>
<feature type="signal peptide" evidence="1">
    <location>
        <begin position="1"/>
        <end position="27"/>
    </location>
</feature>
<dbReference type="InterPro" id="IPR006626">
    <property type="entry name" value="PbH1"/>
</dbReference>
<keyword evidence="3" id="KW-1185">Reference proteome</keyword>
<evidence type="ECO:0000256" key="1">
    <source>
        <dbReference type="SAM" id="SignalP"/>
    </source>
</evidence>
<comment type="caution">
    <text evidence="2">The sequence shown here is derived from an EMBL/GenBank/DDBJ whole genome shotgun (WGS) entry which is preliminary data.</text>
</comment>
<sequence length="360" mass="37596">MKGRKNNKRRLLAWAGMCVMLLTGLLAVKPQETKALTTGDIYWSGNTAYVATQAGLNEACDRRITADVYLLNDITLINKDIYDTYYPTGISVYGVKTIHGNGHTIRNGINVLDGSASEDVKNNGAPVFNVANTLTLQDVVIKGNNGDDGDVQDYRSGIVVSPGGMVNVRSGTYITECTSWYKGNGELRGGHGIWCKSGGTINVYDGSIYGNEQSGIGSSGGTISVAGGNIYYNGNNGISSYGTVYFHGGTINQNANCGIYVGDGYAYINGGLIAGNRSEASAGIGIQKGDVVMNGGTVNNLSQTGVYLLNGNGTFTMNAGEIYSNAACGITANGGTVTINNGRIHDNGQHGISSSANLTV</sequence>